<organism evidence="1 2">
    <name type="scientific">Candidatus Nealsonbacteria bacterium CG_4_10_14_0_2_um_filter_39_15</name>
    <dbReference type="NCBI Taxonomy" id="1974681"/>
    <lineage>
        <taxon>Bacteria</taxon>
        <taxon>Candidatus Nealsoniibacteriota</taxon>
    </lineage>
</organism>
<evidence type="ECO:0000313" key="2">
    <source>
        <dbReference type="Proteomes" id="UP000230081"/>
    </source>
</evidence>
<evidence type="ECO:0000313" key="1">
    <source>
        <dbReference type="EMBL" id="PIZ88182.1"/>
    </source>
</evidence>
<dbReference type="Gene3D" id="2.60.40.10">
    <property type="entry name" value="Immunoglobulins"/>
    <property type="match status" value="1"/>
</dbReference>
<dbReference type="Gene3D" id="3.90.1580.10">
    <property type="entry name" value="paralog of FGE (formylglycine-generating enzyme)"/>
    <property type="match status" value="1"/>
</dbReference>
<dbReference type="InterPro" id="IPR042095">
    <property type="entry name" value="SUMF_sf"/>
</dbReference>
<feature type="non-terminal residue" evidence="1">
    <location>
        <position position="1"/>
    </location>
</feature>
<gene>
    <name evidence="1" type="ORF">COX91_01500</name>
</gene>
<evidence type="ECO:0008006" key="3">
    <source>
        <dbReference type="Google" id="ProtNLM"/>
    </source>
</evidence>
<proteinExistence type="predicted"/>
<dbReference type="InterPro" id="IPR013783">
    <property type="entry name" value="Ig-like_fold"/>
</dbReference>
<dbReference type="AlphaFoldDB" id="A0A2M7UW38"/>
<dbReference type="EMBL" id="PFPA01000035">
    <property type="protein sequence ID" value="PIZ88182.1"/>
    <property type="molecule type" value="Genomic_DNA"/>
</dbReference>
<protein>
    <recommendedName>
        <fullName evidence="3">Sulfatase-modifying factor enzyme domain-containing protein</fullName>
    </recommendedName>
</protein>
<comment type="caution">
    <text evidence="1">The sequence shown here is derived from an EMBL/GenBank/DDBJ whole genome shotgun (WGS) entry which is preliminary data.</text>
</comment>
<reference evidence="2" key="1">
    <citation type="submission" date="2017-09" db="EMBL/GenBank/DDBJ databases">
        <title>Depth-based differentiation of microbial function through sediment-hosted aquifers and enrichment of novel symbionts in the deep terrestrial subsurface.</title>
        <authorList>
            <person name="Probst A.J."/>
            <person name="Ladd B."/>
            <person name="Jarett J.K."/>
            <person name="Geller-Mcgrath D.E."/>
            <person name="Sieber C.M.K."/>
            <person name="Emerson J.B."/>
            <person name="Anantharaman K."/>
            <person name="Thomas B.C."/>
            <person name="Malmstrom R."/>
            <person name="Stieglmeier M."/>
            <person name="Klingl A."/>
            <person name="Woyke T."/>
            <person name="Ryan C.M."/>
            <person name="Banfield J.F."/>
        </authorList>
    </citation>
    <scope>NUCLEOTIDE SEQUENCE [LARGE SCALE GENOMIC DNA]</scope>
</reference>
<name>A0A2M7UW38_9BACT</name>
<dbReference type="Proteomes" id="UP000230081">
    <property type="component" value="Unassembled WGS sequence"/>
</dbReference>
<dbReference type="InterPro" id="IPR016187">
    <property type="entry name" value="CTDL_fold"/>
</dbReference>
<dbReference type="SUPFAM" id="SSF56436">
    <property type="entry name" value="C-type lectin-like"/>
    <property type="match status" value="1"/>
</dbReference>
<sequence length="483" mass="50067">TLTGGDLTIGQLDISATGTPVTSVTTSGGSCLSLTTYYYRVTALNENGETFGSAEASQATGDSGNDEQVTVSWNPVSGATGYKLYRNAGSSIQAGATVTLVDSGTISAPTTSVTDDCSGDNASATFPIADTTGGEIKYNCPADWVWVPGSEKFGTEPGFCVMKYEAKSENSVPVSKAAGNPWINISQEAAITECRSLGQGTHLITEMEWMTIAYDAVYVDSNWSTSVGSGNLARGWAANTAYGDTWTNTAVAPSTGSSCLYNTAADACDTTGTHLYRRTFTLSNGETIWDISGNVWEWTDKIMTVDDMPEGTNSLRTGTCAVDPASIAAGTVGTAACTASGITSAAHVYLTPPTALEDGLVLEGATAGSGSITVSLLNTTAGAIDGAALTWSWLAWTPTSEWLEYTSVIRYKGMDYIKPPHKDWDSGEAMGKLYTDAGGTTGTIRAFLRGGGWAHGACAGAFALSLGSAPTSTVSGIGFRCSR</sequence>
<accession>A0A2M7UW38</accession>